<keyword evidence="3" id="KW-1185">Reference proteome</keyword>
<evidence type="ECO:0000256" key="1">
    <source>
        <dbReference type="SAM" id="MobiDB-lite"/>
    </source>
</evidence>
<dbReference type="EMBL" id="BSYO01000032">
    <property type="protein sequence ID" value="GMH27095.1"/>
    <property type="molecule type" value="Genomic_DNA"/>
</dbReference>
<sequence>MERLNFARVCVEVARGAYLPSKIRLNSSADVEASPVEIEVAYDRKPVHQNTDRRKQIRRGDNLTPLNAVQDFSLLSLNSGVGLGGLENQSDLGAHIGAKKELPKKSGSAAVLPLDQSVEYPSNC</sequence>
<evidence type="ECO:0000313" key="3">
    <source>
        <dbReference type="Proteomes" id="UP001279734"/>
    </source>
</evidence>
<evidence type="ECO:0000313" key="2">
    <source>
        <dbReference type="EMBL" id="GMH27095.1"/>
    </source>
</evidence>
<dbReference type="AlphaFoldDB" id="A0AAD3TBG2"/>
<name>A0AAD3TBG2_NEPGR</name>
<accession>A0AAD3TBG2</accession>
<organism evidence="2 3">
    <name type="scientific">Nepenthes gracilis</name>
    <name type="common">Slender pitcher plant</name>
    <dbReference type="NCBI Taxonomy" id="150966"/>
    <lineage>
        <taxon>Eukaryota</taxon>
        <taxon>Viridiplantae</taxon>
        <taxon>Streptophyta</taxon>
        <taxon>Embryophyta</taxon>
        <taxon>Tracheophyta</taxon>
        <taxon>Spermatophyta</taxon>
        <taxon>Magnoliopsida</taxon>
        <taxon>eudicotyledons</taxon>
        <taxon>Gunneridae</taxon>
        <taxon>Pentapetalae</taxon>
        <taxon>Caryophyllales</taxon>
        <taxon>Nepenthaceae</taxon>
        <taxon>Nepenthes</taxon>
    </lineage>
</organism>
<proteinExistence type="predicted"/>
<dbReference type="Proteomes" id="UP001279734">
    <property type="component" value="Unassembled WGS sequence"/>
</dbReference>
<comment type="caution">
    <text evidence="2">The sequence shown here is derived from an EMBL/GenBank/DDBJ whole genome shotgun (WGS) entry which is preliminary data.</text>
</comment>
<reference evidence="2" key="1">
    <citation type="submission" date="2023-05" db="EMBL/GenBank/DDBJ databases">
        <title>Nepenthes gracilis genome sequencing.</title>
        <authorList>
            <person name="Fukushima K."/>
        </authorList>
    </citation>
    <scope>NUCLEOTIDE SEQUENCE</scope>
    <source>
        <strain evidence="2">SING2019-196</strain>
    </source>
</reference>
<feature type="region of interest" description="Disordered" evidence="1">
    <location>
        <begin position="101"/>
        <end position="124"/>
    </location>
</feature>
<protein>
    <submittedName>
        <fullName evidence="2">Uncharacterized protein</fullName>
    </submittedName>
</protein>
<gene>
    <name evidence="2" type="ORF">Nepgr_028938</name>
</gene>